<comment type="caution">
    <text evidence="2">The sequence shown here is derived from an EMBL/GenBank/DDBJ whole genome shotgun (WGS) entry which is preliminary data.</text>
</comment>
<accession>A0A7J6S877</accession>
<feature type="compositionally biased region" description="Polar residues" evidence="1">
    <location>
        <begin position="49"/>
        <end position="58"/>
    </location>
</feature>
<sequence length="348" mass="37109">RGGGEQQQLGPDGLFTPPAIAAQLPHGSTFSGLHRGGGEQLGPAGLPTFLSNAAQLSHGSTSPGLGYGGGEQQDQLGPSVMATPSNMAQLAHGSSLSEPYYGGHGHYQYRDPQRSPQGGSHSLYRPALHEHIDGQRSNYYSQTPQFGLGDYRADIQTPDVGTSTLSHMHHPQQMHAPVGTTQQYGAQPPPVGLGSIRPHSPDYGLPPGPTNSGIRDYSRGLPTNTTLYDGSVYVERGAQAPAMTTTPSLPTLNNGFPQGHHYSRAPQPVQYQDPILGISAQPLLPPGPSLVGQPPVGTNYFVPSQRECITSDYCYACNLPKCKHPIPPKDFNHSQSVAATLKTHYRFK</sequence>
<dbReference type="Proteomes" id="UP000553632">
    <property type="component" value="Unassembled WGS sequence"/>
</dbReference>
<feature type="non-terminal residue" evidence="2">
    <location>
        <position position="348"/>
    </location>
</feature>
<dbReference type="AlphaFoldDB" id="A0A7J6S877"/>
<feature type="region of interest" description="Disordered" evidence="1">
    <location>
        <begin position="94"/>
        <end position="124"/>
    </location>
</feature>
<dbReference type="EMBL" id="JABANO010020150">
    <property type="protein sequence ID" value="KAF4728973.1"/>
    <property type="molecule type" value="Genomic_DNA"/>
</dbReference>
<organism evidence="2 3">
    <name type="scientific">Perkinsus olseni</name>
    <name type="common">Perkinsus atlanticus</name>
    <dbReference type="NCBI Taxonomy" id="32597"/>
    <lineage>
        <taxon>Eukaryota</taxon>
        <taxon>Sar</taxon>
        <taxon>Alveolata</taxon>
        <taxon>Perkinsozoa</taxon>
        <taxon>Perkinsea</taxon>
        <taxon>Perkinsida</taxon>
        <taxon>Perkinsidae</taxon>
        <taxon>Perkinsus</taxon>
    </lineage>
</organism>
<keyword evidence="3" id="KW-1185">Reference proteome</keyword>
<feature type="non-terminal residue" evidence="2">
    <location>
        <position position="1"/>
    </location>
</feature>
<proteinExistence type="predicted"/>
<evidence type="ECO:0000313" key="3">
    <source>
        <dbReference type="Proteomes" id="UP000553632"/>
    </source>
</evidence>
<feature type="region of interest" description="Disordered" evidence="1">
    <location>
        <begin position="25"/>
        <end position="80"/>
    </location>
</feature>
<evidence type="ECO:0000256" key="1">
    <source>
        <dbReference type="SAM" id="MobiDB-lite"/>
    </source>
</evidence>
<gene>
    <name evidence="2" type="ORF">FOZ63_012311</name>
</gene>
<name>A0A7J6S877_PEROL</name>
<reference evidence="2 3" key="1">
    <citation type="submission" date="2020-04" db="EMBL/GenBank/DDBJ databases">
        <title>Perkinsus olseni comparative genomics.</title>
        <authorList>
            <person name="Bogema D.R."/>
        </authorList>
    </citation>
    <scope>NUCLEOTIDE SEQUENCE [LARGE SCALE GENOMIC DNA]</scope>
    <source>
        <strain evidence="2 3">ATCC PRA-207</strain>
    </source>
</reference>
<protein>
    <submittedName>
        <fullName evidence="2">Uncharacterized protein</fullName>
    </submittedName>
</protein>
<evidence type="ECO:0000313" key="2">
    <source>
        <dbReference type="EMBL" id="KAF4728973.1"/>
    </source>
</evidence>